<dbReference type="Gene3D" id="3.30.70.270">
    <property type="match status" value="1"/>
</dbReference>
<dbReference type="WBParaSite" id="HPBE_0002613101-mRNA-1">
    <property type="protein sequence ID" value="HPBE_0002613101-mRNA-1"/>
    <property type="gene ID" value="HPBE_0002613101"/>
</dbReference>
<dbReference type="Pfam" id="PF00078">
    <property type="entry name" value="RVT_1"/>
    <property type="match status" value="1"/>
</dbReference>
<organism evidence="3 4">
    <name type="scientific">Heligmosomoides polygyrus</name>
    <name type="common">Parasitic roundworm</name>
    <dbReference type="NCBI Taxonomy" id="6339"/>
    <lineage>
        <taxon>Eukaryota</taxon>
        <taxon>Metazoa</taxon>
        <taxon>Ecdysozoa</taxon>
        <taxon>Nematoda</taxon>
        <taxon>Chromadorea</taxon>
        <taxon>Rhabditida</taxon>
        <taxon>Rhabditina</taxon>
        <taxon>Rhabditomorpha</taxon>
        <taxon>Strongyloidea</taxon>
        <taxon>Heligmosomidae</taxon>
        <taxon>Heligmosomoides</taxon>
    </lineage>
</organism>
<evidence type="ECO:0000259" key="1">
    <source>
        <dbReference type="PROSITE" id="PS50878"/>
    </source>
</evidence>
<reference evidence="2 3" key="1">
    <citation type="submission" date="2018-11" db="EMBL/GenBank/DDBJ databases">
        <authorList>
            <consortium name="Pathogen Informatics"/>
        </authorList>
    </citation>
    <scope>NUCLEOTIDE SEQUENCE [LARGE SCALE GENOMIC DNA]</scope>
</reference>
<dbReference type="EMBL" id="UZAH01039242">
    <property type="protein sequence ID" value="VDP55837.1"/>
    <property type="molecule type" value="Genomic_DNA"/>
</dbReference>
<evidence type="ECO:0000313" key="2">
    <source>
        <dbReference type="EMBL" id="VDP55837.1"/>
    </source>
</evidence>
<protein>
    <submittedName>
        <fullName evidence="4">Reverse transcriptase domain-containing protein</fullName>
    </submittedName>
</protein>
<dbReference type="InterPro" id="IPR043128">
    <property type="entry name" value="Rev_trsase/Diguanyl_cyclase"/>
</dbReference>
<reference evidence="4" key="2">
    <citation type="submission" date="2019-09" db="UniProtKB">
        <authorList>
            <consortium name="WormBaseParasite"/>
        </authorList>
    </citation>
    <scope>IDENTIFICATION</scope>
</reference>
<dbReference type="AlphaFoldDB" id="A0A183GTW1"/>
<dbReference type="Proteomes" id="UP000050761">
    <property type="component" value="Unassembled WGS sequence"/>
</dbReference>
<keyword evidence="3" id="KW-1185">Reference proteome</keyword>
<evidence type="ECO:0000313" key="4">
    <source>
        <dbReference type="WBParaSite" id="HPBE_0002613101-mRNA-1"/>
    </source>
</evidence>
<accession>A0A3P8DVS4</accession>
<gene>
    <name evidence="2" type="ORF">HPBE_LOCUS26130</name>
</gene>
<evidence type="ECO:0000313" key="3">
    <source>
        <dbReference type="Proteomes" id="UP000050761"/>
    </source>
</evidence>
<dbReference type="InterPro" id="IPR000477">
    <property type="entry name" value="RT_dom"/>
</dbReference>
<dbReference type="OrthoDB" id="5849210at2759"/>
<dbReference type="PROSITE" id="PS50878">
    <property type="entry name" value="RT_POL"/>
    <property type="match status" value="1"/>
</dbReference>
<proteinExistence type="predicted"/>
<name>A0A183GTW1_HELPZ</name>
<feature type="domain" description="Reverse transcriptase" evidence="1">
    <location>
        <begin position="1"/>
        <end position="94"/>
    </location>
</feature>
<dbReference type="SUPFAM" id="SSF56672">
    <property type="entry name" value="DNA/RNA polymerases"/>
    <property type="match status" value="1"/>
</dbReference>
<sequence>MEMEFPISVGLHQGSALSPLLFVLVMDVISRDLQMAAPWALLCADDVTFACEDKTELERQAQAWCNRLASFDLKLNVKKTKYLTTDVIEHGFIKTNGSSHVLHPLSISDHLSRPMAA</sequence>
<dbReference type="InterPro" id="IPR043502">
    <property type="entry name" value="DNA/RNA_pol_sf"/>
</dbReference>
<accession>A0A183GTW1</accession>